<sequence>MMYHPIAKVCSSFKYYLVPRPEYSERTMKIATDQ</sequence>
<organism evidence="1">
    <name type="scientific">Arundo donax</name>
    <name type="common">Giant reed</name>
    <name type="synonym">Donax arundinaceus</name>
    <dbReference type="NCBI Taxonomy" id="35708"/>
    <lineage>
        <taxon>Eukaryota</taxon>
        <taxon>Viridiplantae</taxon>
        <taxon>Streptophyta</taxon>
        <taxon>Embryophyta</taxon>
        <taxon>Tracheophyta</taxon>
        <taxon>Spermatophyta</taxon>
        <taxon>Magnoliopsida</taxon>
        <taxon>Liliopsida</taxon>
        <taxon>Poales</taxon>
        <taxon>Poaceae</taxon>
        <taxon>PACMAD clade</taxon>
        <taxon>Arundinoideae</taxon>
        <taxon>Arundineae</taxon>
        <taxon>Arundo</taxon>
    </lineage>
</organism>
<reference evidence="1" key="1">
    <citation type="submission" date="2014-09" db="EMBL/GenBank/DDBJ databases">
        <authorList>
            <person name="Magalhaes I.L.F."/>
            <person name="Oliveira U."/>
            <person name="Santos F.R."/>
            <person name="Vidigal T.H.D.A."/>
            <person name="Brescovit A.D."/>
            <person name="Santos A.J."/>
        </authorList>
    </citation>
    <scope>NUCLEOTIDE SEQUENCE</scope>
    <source>
        <tissue evidence="1">Shoot tissue taken approximately 20 cm above the soil surface</tissue>
    </source>
</reference>
<evidence type="ECO:0000313" key="1">
    <source>
        <dbReference type="EMBL" id="JAD24779.1"/>
    </source>
</evidence>
<reference evidence="1" key="2">
    <citation type="journal article" date="2015" name="Data Brief">
        <title>Shoot transcriptome of the giant reed, Arundo donax.</title>
        <authorList>
            <person name="Barrero R.A."/>
            <person name="Guerrero F.D."/>
            <person name="Moolhuijzen P."/>
            <person name="Goolsby J.A."/>
            <person name="Tidwell J."/>
            <person name="Bellgard S.E."/>
            <person name="Bellgard M.I."/>
        </authorList>
    </citation>
    <scope>NUCLEOTIDE SEQUENCE</scope>
    <source>
        <tissue evidence="1">Shoot tissue taken approximately 20 cm above the soil surface</tissue>
    </source>
</reference>
<accession>A0A0A8YF42</accession>
<name>A0A0A8YF42_ARUDO</name>
<dbReference type="AlphaFoldDB" id="A0A0A8YF42"/>
<protein>
    <submittedName>
        <fullName evidence="1">Uncharacterized protein</fullName>
    </submittedName>
</protein>
<proteinExistence type="predicted"/>
<dbReference type="EMBL" id="GBRH01273116">
    <property type="protein sequence ID" value="JAD24779.1"/>
    <property type="molecule type" value="Transcribed_RNA"/>
</dbReference>